<dbReference type="AlphaFoldDB" id="A0A6C0ITT4"/>
<sequence length="419" mass="49436">MSKEENIIQENDTLIYDNIHAYIEIDSLAKSIIDTTEFQRLRRIHQGGVLHYVFPTANHSRFEHSIGTYYLAKKFINNLKEKQPELNITKEIVNIVSIAGLCHDIGHLMYSHLFDDLFLPMLPNFKELGDLVTHEMRSISILKHVVKKYNIKITTDELLVIGDLIHPKNNTYDNWLDEFKVGKWIFQIISNPVNNVDVDKFDYINRDNRAIGLKLDVDFSRLIMQARVINNEIYYPIQAKESLYHLFFIRYQLHRRIYSHKTVKAVEILISQVLFELEKTDKISEKLKDIDSMMELVDCYIFNNQPNVVKLITQVETRKLPSLVFEKISLEEFKFPEEVFKPFNKDSYEIMYYKVGYTSGKNPNPLSKINFYTPKNNEIIPDITIQNFSLLTNDNHQEYVCRVYCIDNTIKDELYHCLN</sequence>
<dbReference type="Pfam" id="PF01966">
    <property type="entry name" value="HD"/>
    <property type="match status" value="1"/>
</dbReference>
<dbReference type="CDD" id="cd00077">
    <property type="entry name" value="HDc"/>
    <property type="match status" value="1"/>
</dbReference>
<proteinExistence type="predicted"/>
<dbReference type="PANTHER" id="PTHR11373">
    <property type="entry name" value="DEOXYNUCLEOSIDE TRIPHOSPHATE TRIPHOSPHOHYDROLASE"/>
    <property type="match status" value="1"/>
</dbReference>
<dbReference type="GO" id="GO:0006203">
    <property type="term" value="P:dGTP catabolic process"/>
    <property type="evidence" value="ECO:0007669"/>
    <property type="project" value="TreeGrafter"/>
</dbReference>
<dbReference type="Gene3D" id="3.30.70.2760">
    <property type="match status" value="1"/>
</dbReference>
<dbReference type="InterPro" id="IPR006674">
    <property type="entry name" value="HD_domain"/>
</dbReference>
<evidence type="ECO:0000259" key="1">
    <source>
        <dbReference type="SMART" id="SM00471"/>
    </source>
</evidence>
<dbReference type="PANTHER" id="PTHR11373:SF4">
    <property type="entry name" value="DEOXYNUCLEOSIDE TRIPHOSPHATE TRIPHOSPHOHYDROLASE SAMHD1"/>
    <property type="match status" value="1"/>
</dbReference>
<dbReference type="GO" id="GO:0008832">
    <property type="term" value="F:dGTPase activity"/>
    <property type="evidence" value="ECO:0007669"/>
    <property type="project" value="TreeGrafter"/>
</dbReference>
<dbReference type="InterPro" id="IPR003607">
    <property type="entry name" value="HD/PDEase_dom"/>
</dbReference>
<dbReference type="Gene3D" id="1.10.3210.10">
    <property type="entry name" value="Hypothetical protein af1432"/>
    <property type="match status" value="1"/>
</dbReference>
<protein>
    <recommendedName>
        <fullName evidence="1">HD/PDEase domain-containing protein</fullName>
    </recommendedName>
</protein>
<accession>A0A6C0ITT4</accession>
<feature type="domain" description="HD/PDEase" evidence="1">
    <location>
        <begin position="57"/>
        <end position="177"/>
    </location>
</feature>
<evidence type="ECO:0000313" key="2">
    <source>
        <dbReference type="EMBL" id="QHT96664.1"/>
    </source>
</evidence>
<dbReference type="SUPFAM" id="SSF109604">
    <property type="entry name" value="HD-domain/PDEase-like"/>
    <property type="match status" value="1"/>
</dbReference>
<organism evidence="2">
    <name type="scientific">viral metagenome</name>
    <dbReference type="NCBI Taxonomy" id="1070528"/>
    <lineage>
        <taxon>unclassified sequences</taxon>
        <taxon>metagenomes</taxon>
        <taxon>organismal metagenomes</taxon>
    </lineage>
</organism>
<name>A0A6C0ITT4_9ZZZZ</name>
<reference evidence="2" key="1">
    <citation type="journal article" date="2020" name="Nature">
        <title>Giant virus diversity and host interactions through global metagenomics.</title>
        <authorList>
            <person name="Schulz F."/>
            <person name="Roux S."/>
            <person name="Paez-Espino D."/>
            <person name="Jungbluth S."/>
            <person name="Walsh D.A."/>
            <person name="Denef V.J."/>
            <person name="McMahon K.D."/>
            <person name="Konstantinidis K.T."/>
            <person name="Eloe-Fadrosh E.A."/>
            <person name="Kyrpides N.C."/>
            <person name="Woyke T."/>
        </authorList>
    </citation>
    <scope>NUCLEOTIDE SEQUENCE</scope>
    <source>
        <strain evidence="2">GVMAG-M-3300024302-11</strain>
    </source>
</reference>
<dbReference type="EMBL" id="MN740262">
    <property type="protein sequence ID" value="QHT96664.1"/>
    <property type="molecule type" value="Genomic_DNA"/>
</dbReference>
<dbReference type="GO" id="GO:0005634">
    <property type="term" value="C:nucleus"/>
    <property type="evidence" value="ECO:0007669"/>
    <property type="project" value="TreeGrafter"/>
</dbReference>
<dbReference type="SMART" id="SM00471">
    <property type="entry name" value="HDc"/>
    <property type="match status" value="1"/>
</dbReference>
<dbReference type="InterPro" id="IPR050135">
    <property type="entry name" value="dGTPase-like"/>
</dbReference>